<evidence type="ECO:0000313" key="2">
    <source>
        <dbReference type="EMBL" id="OGD63868.1"/>
    </source>
</evidence>
<keyword evidence="1" id="KW-1133">Transmembrane helix</keyword>
<proteinExistence type="predicted"/>
<feature type="transmembrane region" description="Helical" evidence="1">
    <location>
        <begin position="61"/>
        <end position="86"/>
    </location>
</feature>
<evidence type="ECO:0000313" key="3">
    <source>
        <dbReference type="Proteomes" id="UP000178583"/>
    </source>
</evidence>
<name>A0A1F5E908_9BACT</name>
<keyword evidence="1" id="KW-0472">Membrane</keyword>
<comment type="caution">
    <text evidence="2">The sequence shown here is derived from an EMBL/GenBank/DDBJ whole genome shotgun (WGS) entry which is preliminary data.</text>
</comment>
<accession>A0A1F5E908</accession>
<gene>
    <name evidence="2" type="ORF">A2215_00805</name>
</gene>
<reference evidence="2 3" key="1">
    <citation type="journal article" date="2016" name="Nat. Commun.">
        <title>Thousands of microbial genomes shed light on interconnected biogeochemical processes in an aquifer system.</title>
        <authorList>
            <person name="Anantharaman K."/>
            <person name="Brown C.T."/>
            <person name="Hug L.A."/>
            <person name="Sharon I."/>
            <person name="Castelle C.J."/>
            <person name="Probst A.J."/>
            <person name="Thomas B.C."/>
            <person name="Singh A."/>
            <person name="Wilkins M.J."/>
            <person name="Karaoz U."/>
            <person name="Brodie E.L."/>
            <person name="Williams K.H."/>
            <person name="Hubbard S.S."/>
            <person name="Banfield J.F."/>
        </authorList>
    </citation>
    <scope>NUCLEOTIDE SEQUENCE [LARGE SCALE GENOMIC DNA]</scope>
</reference>
<organism evidence="2 3">
    <name type="scientific">Candidatus Berkelbacteria bacterium RIFOXYA2_FULL_43_10</name>
    <dbReference type="NCBI Taxonomy" id="1797472"/>
    <lineage>
        <taxon>Bacteria</taxon>
        <taxon>Candidatus Berkelbacteria</taxon>
    </lineage>
</organism>
<protein>
    <submittedName>
        <fullName evidence="2">Uncharacterized protein</fullName>
    </submittedName>
</protein>
<dbReference type="EMBL" id="MEZY01000029">
    <property type="protein sequence ID" value="OGD63868.1"/>
    <property type="molecule type" value="Genomic_DNA"/>
</dbReference>
<dbReference type="STRING" id="1797472.A2215_00805"/>
<evidence type="ECO:0000256" key="1">
    <source>
        <dbReference type="SAM" id="Phobius"/>
    </source>
</evidence>
<feature type="transmembrane region" description="Helical" evidence="1">
    <location>
        <begin position="148"/>
        <end position="170"/>
    </location>
</feature>
<dbReference type="Proteomes" id="UP000178583">
    <property type="component" value="Unassembled WGS sequence"/>
</dbReference>
<keyword evidence="1" id="KW-0812">Transmembrane</keyword>
<sequence length="171" mass="18997">MNEEIQIDLKKIISSHYEASRVNAVEANKLTVGLSASLFTISVFFLGFIATSSKIIESIGLMSVIFILASLLSGLVSILSGIYSMLYSRLMLIKSANRHLVYADYVQKWVVQNKKSMVEEIPSDLLFDQSVDGGVMAKKYGKFQAYTLFIQILFGALVFVSSIVGVNFYLK</sequence>
<dbReference type="AlphaFoldDB" id="A0A1F5E908"/>
<feature type="transmembrane region" description="Helical" evidence="1">
    <location>
        <begin position="30"/>
        <end position="49"/>
    </location>
</feature>